<dbReference type="AlphaFoldDB" id="A0A815KD85"/>
<name>A0A815KD85_9BILA</name>
<evidence type="ECO:0000313" key="3">
    <source>
        <dbReference type="Proteomes" id="UP000663829"/>
    </source>
</evidence>
<dbReference type="EMBL" id="CAJNOQ010017163">
    <property type="protein sequence ID" value="CAF1394140.1"/>
    <property type="molecule type" value="Genomic_DNA"/>
</dbReference>
<sequence>MQRDKREIGASTAKKREFSFKVSRETLLVFGFAPPPASHLAYFEDIVRKTKISRNITNTETLAKVYRKIPLTASELAKCNGGEWAATTRNLFNSCFPNIDWFTFNYQQIAKSNPALIDELFKYVGEIHENESFDRIKFNSVIGNHIRNTRGTLKRQEDKKAGVFAKNREKKPADEYDELSNTMKTGINARKKLGLRITDSSKTLQVFRAIENCDVIQERKNGETLDANDSDPEYETTVNRRRRAIQVRQNRPTLVDLRYGSSLTNHHQNPVHVSSQHHQLTDQLSVKNILAEPVIRPLTDTNCHLHSNDNVCRRRIPSQQDWAAALMIFKVRRSQNNEDINLICDMLRFQPVDFYMNVPTNWVGVKCQLADKNSTAPYTIHFYCTNCDNMISAKKCTCSKSTVTELCCLPISEQIQQILLIQGTYTRVGIWPFLFAINEIPLTKRYLLRNIIIPAIWSAAKLPTTMQIQASIKIIVKELSELERGYNFFIPELNEIKKLHFFTIISN</sequence>
<protein>
    <submittedName>
        <fullName evidence="1">Uncharacterized protein</fullName>
    </submittedName>
</protein>
<proteinExistence type="predicted"/>
<accession>A0A815KD85</accession>
<keyword evidence="3" id="KW-1185">Reference proteome</keyword>
<evidence type="ECO:0000313" key="2">
    <source>
        <dbReference type="EMBL" id="CAF4288416.1"/>
    </source>
</evidence>
<gene>
    <name evidence="1" type="ORF">GPM918_LOCUS32941</name>
    <name evidence="2" type="ORF">SRO942_LOCUS33615</name>
</gene>
<dbReference type="EMBL" id="CAJOBC010082575">
    <property type="protein sequence ID" value="CAF4288416.1"/>
    <property type="molecule type" value="Genomic_DNA"/>
</dbReference>
<reference evidence="1" key="1">
    <citation type="submission" date="2021-02" db="EMBL/GenBank/DDBJ databases">
        <authorList>
            <person name="Nowell W R."/>
        </authorList>
    </citation>
    <scope>NUCLEOTIDE SEQUENCE</scope>
</reference>
<comment type="caution">
    <text evidence="1">The sequence shown here is derived from an EMBL/GenBank/DDBJ whole genome shotgun (WGS) entry which is preliminary data.</text>
</comment>
<dbReference type="Proteomes" id="UP000681722">
    <property type="component" value="Unassembled WGS sequence"/>
</dbReference>
<evidence type="ECO:0000313" key="1">
    <source>
        <dbReference type="EMBL" id="CAF1394140.1"/>
    </source>
</evidence>
<dbReference type="Proteomes" id="UP000663829">
    <property type="component" value="Unassembled WGS sequence"/>
</dbReference>
<feature type="non-terminal residue" evidence="1">
    <location>
        <position position="1"/>
    </location>
</feature>
<organism evidence="1 3">
    <name type="scientific">Didymodactylos carnosus</name>
    <dbReference type="NCBI Taxonomy" id="1234261"/>
    <lineage>
        <taxon>Eukaryota</taxon>
        <taxon>Metazoa</taxon>
        <taxon>Spiralia</taxon>
        <taxon>Gnathifera</taxon>
        <taxon>Rotifera</taxon>
        <taxon>Eurotatoria</taxon>
        <taxon>Bdelloidea</taxon>
        <taxon>Philodinida</taxon>
        <taxon>Philodinidae</taxon>
        <taxon>Didymodactylos</taxon>
    </lineage>
</organism>